<dbReference type="EMBL" id="AP011793">
    <property type="protein sequence ID" value="BAL58103.1"/>
    <property type="molecule type" value="Genomic_DNA"/>
</dbReference>
<dbReference type="Pfam" id="PF12802">
    <property type="entry name" value="MarR_2"/>
    <property type="match status" value="1"/>
</dbReference>
<dbReference type="SUPFAM" id="SSF46785">
    <property type="entry name" value="Winged helix' DNA-binding domain"/>
    <property type="match status" value="1"/>
</dbReference>
<dbReference type="PANTHER" id="PTHR33164">
    <property type="entry name" value="TRANSCRIPTIONAL REGULATOR, MARR FAMILY"/>
    <property type="match status" value="1"/>
</dbReference>
<reference evidence="5" key="1">
    <citation type="journal article" date="2005" name="Environ. Microbiol.">
        <title>Genetic and functional properties of uncultivated thermophilic crenarchaeotes from a subsurface gold mine as revealed by analysis of genome fragments.</title>
        <authorList>
            <person name="Nunoura T."/>
            <person name="Hirayama H."/>
            <person name="Takami H."/>
            <person name="Oida H."/>
            <person name="Nishi S."/>
            <person name="Shimamura S."/>
            <person name="Suzuki Y."/>
            <person name="Inagaki F."/>
            <person name="Takai K."/>
            <person name="Nealson K.H."/>
            <person name="Horikoshi K."/>
        </authorList>
    </citation>
    <scope>NUCLEOTIDE SEQUENCE</scope>
</reference>
<keyword evidence="3" id="KW-0804">Transcription</keyword>
<dbReference type="Gene3D" id="1.10.10.10">
    <property type="entry name" value="Winged helix-like DNA-binding domain superfamily/Winged helix DNA-binding domain"/>
    <property type="match status" value="1"/>
</dbReference>
<name>H5SPL7_9ZZZZ</name>
<evidence type="ECO:0000313" key="5">
    <source>
        <dbReference type="EMBL" id="BAL58103.1"/>
    </source>
</evidence>
<evidence type="ECO:0000256" key="2">
    <source>
        <dbReference type="ARBA" id="ARBA00023125"/>
    </source>
</evidence>
<organism evidence="5">
    <name type="scientific">uncultured prokaryote</name>
    <dbReference type="NCBI Taxonomy" id="198431"/>
    <lineage>
        <taxon>unclassified sequences</taxon>
        <taxon>environmental samples</taxon>
    </lineage>
</organism>
<dbReference type="AlphaFoldDB" id="H5SPL7"/>
<dbReference type="InterPro" id="IPR036388">
    <property type="entry name" value="WH-like_DNA-bd_sf"/>
</dbReference>
<evidence type="ECO:0000256" key="1">
    <source>
        <dbReference type="ARBA" id="ARBA00023015"/>
    </source>
</evidence>
<reference evidence="5" key="2">
    <citation type="journal article" date="2012" name="PLoS ONE">
        <title>A Deeply Branching Thermophilic Bacterium with an Ancient Acetyl-CoA Pathway Dominates a Subsurface Ecosystem.</title>
        <authorList>
            <person name="Takami H."/>
            <person name="Noguchi H."/>
            <person name="Takaki Y."/>
            <person name="Uchiyama I."/>
            <person name="Toyoda A."/>
            <person name="Nishi S."/>
            <person name="Chee G.-J."/>
            <person name="Arai W."/>
            <person name="Nunoura T."/>
            <person name="Itoh T."/>
            <person name="Hattori M."/>
            <person name="Takai K."/>
        </authorList>
    </citation>
    <scope>NUCLEOTIDE SEQUENCE</scope>
</reference>
<evidence type="ECO:0000259" key="4">
    <source>
        <dbReference type="PROSITE" id="PS50995"/>
    </source>
</evidence>
<proteinExistence type="predicted"/>
<feature type="domain" description="HTH marR-type" evidence="4">
    <location>
        <begin position="7"/>
        <end position="140"/>
    </location>
</feature>
<dbReference type="InterPro" id="IPR023187">
    <property type="entry name" value="Tscrpt_reg_MarR-type_CS"/>
</dbReference>
<gene>
    <name evidence="5" type="ORF">HGMM_F54D01C30</name>
</gene>
<keyword evidence="2" id="KW-0238">DNA-binding</keyword>
<dbReference type="PROSITE" id="PS01117">
    <property type="entry name" value="HTH_MARR_1"/>
    <property type="match status" value="1"/>
</dbReference>
<dbReference type="SMART" id="SM00347">
    <property type="entry name" value="HTH_MARR"/>
    <property type="match status" value="1"/>
</dbReference>
<dbReference type="GO" id="GO:0003677">
    <property type="term" value="F:DNA binding"/>
    <property type="evidence" value="ECO:0007669"/>
    <property type="project" value="UniProtKB-KW"/>
</dbReference>
<dbReference type="InterPro" id="IPR036390">
    <property type="entry name" value="WH_DNA-bd_sf"/>
</dbReference>
<dbReference type="InterPro" id="IPR039422">
    <property type="entry name" value="MarR/SlyA-like"/>
</dbReference>
<dbReference type="GO" id="GO:0003700">
    <property type="term" value="F:DNA-binding transcription factor activity"/>
    <property type="evidence" value="ECO:0007669"/>
    <property type="project" value="InterPro"/>
</dbReference>
<evidence type="ECO:0000256" key="3">
    <source>
        <dbReference type="ARBA" id="ARBA00023163"/>
    </source>
</evidence>
<dbReference type="InterPro" id="IPR000835">
    <property type="entry name" value="HTH_MarR-typ"/>
</dbReference>
<dbReference type="PROSITE" id="PS50995">
    <property type="entry name" value="HTH_MARR_2"/>
    <property type="match status" value="1"/>
</dbReference>
<protein>
    <submittedName>
        <fullName evidence="5">MarR family transcriptional regulator</fullName>
    </submittedName>
</protein>
<accession>H5SPL7</accession>
<dbReference type="GO" id="GO:0006950">
    <property type="term" value="P:response to stress"/>
    <property type="evidence" value="ECO:0007669"/>
    <property type="project" value="TreeGrafter"/>
</dbReference>
<dbReference type="PANTHER" id="PTHR33164:SF43">
    <property type="entry name" value="HTH-TYPE TRANSCRIPTIONAL REPRESSOR YETL"/>
    <property type="match status" value="1"/>
</dbReference>
<sequence>MEAGRAPVDVFSVLTRLARAIDAVDRKELQPLDLTPAQAETLRFIAETRPDMATVTWLARALGVRHATAVGILEPLVERGYVERRPHPFDGRQTVLALTESGRELAQQVADCRSELEVLLARCTPAERQAIEEGLTVLVRAMVESGRLVVSAPCSGCRHFRPNAHGPGRHRCALIDRELSEEESKLKCPEHAVA</sequence>
<keyword evidence="1" id="KW-0805">Transcription regulation</keyword>